<gene>
    <name evidence="1" type="ORF">PYK22_03039</name>
</gene>
<evidence type="ECO:0008006" key="3">
    <source>
        <dbReference type="Google" id="ProtNLM"/>
    </source>
</evidence>
<name>A0A0B6X3Z0_9BACT</name>
<accession>A0A0B6X3Z0</accession>
<sequence length="322" mass="36731">MKLRLLYHGRCFDGVASAAVFTRFYTERIHADAEVLYRGLYHRPGDLFDAEMFDGDENAIVDFKYSPSERLTWWFDHHQSAFLTPADEEHYHRTKTERKVWDPTRRSCTELIADYARQRYSFYDPKLDPLIAWAHKIDGAFYASAAEAVELRAPALQLMLVIESEEDEGFIEGIIRALCTRSLDEVATAEEVQKRFARALKEQQEALGLVQRKAIYKDGVVFFDLLDEGVESFNKFAPYYLFPETTYSVALTRGPGRTKISVGSNPWSPRPRRHNIATICERYGGGGHAVVGAVSFRPEETERARTVAREIVAELSQTDGVS</sequence>
<reference evidence="1 2" key="1">
    <citation type="submission" date="2013-12" db="EMBL/GenBank/DDBJ databases">
        <authorList>
            <person name="Stott M."/>
        </authorList>
    </citation>
    <scope>NUCLEOTIDE SEQUENCE [LARGE SCALE GENOMIC DNA]</scope>
    <source>
        <strain evidence="1 2">K22</strain>
    </source>
</reference>
<dbReference type="STRING" id="454194.PYK22_03039"/>
<dbReference type="SUPFAM" id="SSF64182">
    <property type="entry name" value="DHH phosphoesterases"/>
    <property type="match status" value="1"/>
</dbReference>
<dbReference type="InterPro" id="IPR038763">
    <property type="entry name" value="DHH_sf"/>
</dbReference>
<reference evidence="1 2" key="2">
    <citation type="submission" date="2015-01" db="EMBL/GenBank/DDBJ databases">
        <title>Complete genome sequence of Pyrinomonas methylaliphatogenes type strain K22T.</title>
        <authorList>
            <person name="Lee K.C.Y."/>
            <person name="Power J.F."/>
            <person name="Dunfield P.F."/>
            <person name="Morgan X.C."/>
            <person name="Huttenhower C."/>
            <person name="Stott M.B."/>
        </authorList>
    </citation>
    <scope>NUCLEOTIDE SEQUENCE [LARGE SCALE GENOMIC DNA]</scope>
    <source>
        <strain evidence="1 2">K22</strain>
    </source>
</reference>
<keyword evidence="2" id="KW-1185">Reference proteome</keyword>
<dbReference type="Proteomes" id="UP000031518">
    <property type="component" value="Unassembled WGS sequence"/>
</dbReference>
<dbReference type="EMBL" id="CBXV010000008">
    <property type="protein sequence ID" value="CDM66990.1"/>
    <property type="molecule type" value="Genomic_DNA"/>
</dbReference>
<evidence type="ECO:0000313" key="1">
    <source>
        <dbReference type="EMBL" id="CDM66990.1"/>
    </source>
</evidence>
<dbReference type="RefSeq" id="WP_041978532.1">
    <property type="nucleotide sequence ID" value="NZ_CBXV010000008.1"/>
</dbReference>
<evidence type="ECO:0000313" key="2">
    <source>
        <dbReference type="Proteomes" id="UP000031518"/>
    </source>
</evidence>
<dbReference type="OrthoDB" id="105221at2"/>
<proteinExistence type="predicted"/>
<dbReference type="AlphaFoldDB" id="A0A0B6X3Z0"/>
<organism evidence="1 2">
    <name type="scientific">Pyrinomonas methylaliphatogenes</name>
    <dbReference type="NCBI Taxonomy" id="454194"/>
    <lineage>
        <taxon>Bacteria</taxon>
        <taxon>Pseudomonadati</taxon>
        <taxon>Acidobacteriota</taxon>
        <taxon>Blastocatellia</taxon>
        <taxon>Blastocatellales</taxon>
        <taxon>Pyrinomonadaceae</taxon>
        <taxon>Pyrinomonas</taxon>
    </lineage>
</organism>
<protein>
    <recommendedName>
        <fullName evidence="3">Phosphoesterase</fullName>
    </recommendedName>
</protein>